<dbReference type="AlphaFoldDB" id="A0A562KL82"/>
<proteinExistence type="predicted"/>
<protein>
    <submittedName>
        <fullName evidence="1">Uncharacterized protein</fullName>
    </submittedName>
</protein>
<name>A0A562KL82_9BRAD</name>
<gene>
    <name evidence="1" type="ORF">IQ17_06451</name>
</gene>
<evidence type="ECO:0000313" key="2">
    <source>
        <dbReference type="Proteomes" id="UP000317176"/>
    </source>
</evidence>
<comment type="caution">
    <text evidence="1">The sequence shown here is derived from an EMBL/GenBank/DDBJ whole genome shotgun (WGS) entry which is preliminary data.</text>
</comment>
<sequence>MPKYMMVELQKPLQNKAFPDTMWNGGEASQKIGKLPFYH</sequence>
<dbReference type="Proteomes" id="UP000317176">
    <property type="component" value="Unassembled WGS sequence"/>
</dbReference>
<keyword evidence="2" id="KW-1185">Reference proteome</keyword>
<organism evidence="1 2">
    <name type="scientific">Bradyrhizobium daqingense</name>
    <dbReference type="NCBI Taxonomy" id="993502"/>
    <lineage>
        <taxon>Bacteria</taxon>
        <taxon>Pseudomonadati</taxon>
        <taxon>Pseudomonadota</taxon>
        <taxon>Alphaproteobacteria</taxon>
        <taxon>Hyphomicrobiales</taxon>
        <taxon>Nitrobacteraceae</taxon>
        <taxon>Bradyrhizobium</taxon>
    </lineage>
</organism>
<dbReference type="EMBL" id="VLKL01000029">
    <property type="protein sequence ID" value="TWH96169.1"/>
    <property type="molecule type" value="Genomic_DNA"/>
</dbReference>
<evidence type="ECO:0000313" key="1">
    <source>
        <dbReference type="EMBL" id="TWH96169.1"/>
    </source>
</evidence>
<reference evidence="1 2" key="1">
    <citation type="journal article" date="2015" name="Stand. Genomic Sci.">
        <title>Genomic Encyclopedia of Bacterial and Archaeal Type Strains, Phase III: the genomes of soil and plant-associated and newly described type strains.</title>
        <authorList>
            <person name="Whitman W.B."/>
            <person name="Woyke T."/>
            <person name="Klenk H.P."/>
            <person name="Zhou Y."/>
            <person name="Lilburn T.G."/>
            <person name="Beck B.J."/>
            <person name="De Vos P."/>
            <person name="Vandamme P."/>
            <person name="Eisen J.A."/>
            <person name="Garrity G."/>
            <person name="Hugenholtz P."/>
            <person name="Kyrpides N.C."/>
        </authorList>
    </citation>
    <scope>NUCLEOTIDE SEQUENCE [LARGE SCALE GENOMIC DNA]</scope>
    <source>
        <strain evidence="1 2">CGMCC 1.10947</strain>
    </source>
</reference>
<accession>A0A562KL82</accession>